<feature type="compositionally biased region" description="Low complexity" evidence="1">
    <location>
        <begin position="450"/>
        <end position="489"/>
    </location>
</feature>
<dbReference type="Gene3D" id="2.70.50.70">
    <property type="match status" value="1"/>
</dbReference>
<feature type="transmembrane region" description="Helical" evidence="2">
    <location>
        <begin position="132"/>
        <end position="152"/>
    </location>
</feature>
<keyword evidence="2" id="KW-0472">Membrane</keyword>
<dbReference type="OrthoDB" id="2342176at2759"/>
<evidence type="ECO:0000313" key="3">
    <source>
        <dbReference type="EMBL" id="EGX91035.1"/>
    </source>
</evidence>
<dbReference type="PANTHER" id="PTHR36182">
    <property type="entry name" value="PROTEIN, PUTATIVE (AFU_ORTHOLOGUE AFUA_6G10930)-RELATED"/>
    <property type="match status" value="1"/>
</dbReference>
<dbReference type="Proteomes" id="UP000001610">
    <property type="component" value="Unassembled WGS sequence"/>
</dbReference>
<name>G3JI82_CORMM</name>
<sequence length="549" mass="54912">MQAHARAGTHHMFGLLSSISAGGAEDPQSIPSTPDQEHGCSMTAPPTGEVASAKVTFPLQWQHGQMADDGEGREVMIEVGATPPPAQRPLQAARTPSTVAVGASQPTMLGQLPCSRDQKHSNLQKALDGPSLGLHFFMQIIASVAAILGMAASASAHMALTNPAPLGSPKNGGSDYDMKSPLNADGSNFPCRGHLNLLGTAGGKSVATWPAGSKQTLSIDGSAWHSGGSCQASLSYDKGKTWTVIYSWLGSCPSGPGPSSYDFSVPADATAGEAIFAWSWFNKVGNREMYMNCAVVEISGSKSKKRRGVAMSARPAMFVANVGNGCGTSEGTDFQFPDPGPDVVTKGSNFGPPTGKCAGSGSPAPPPAPAPSSSAAAAPSAPPAASSSAPVASSSAPVASSSAPAAPVPAPSGTQKPSPSAPGGVFITVSQSTGVATSLPTTVQTIVRPTQSAPAPSNSAPAVTNSAPAPAPTVSAPTASAPVATPAPTGGSGSNGYAAWSPCQDLGAWNCIDGKQFQRCGAGNMWSPPQGLAAGTSCQSGVAKDIIFV</sequence>
<dbReference type="PANTHER" id="PTHR36182:SF1">
    <property type="entry name" value="PROTEIN, PUTATIVE (AFU_ORTHOLOGUE AFUA_6G10930)-RELATED"/>
    <property type="match status" value="1"/>
</dbReference>
<dbReference type="KEGG" id="cmt:CCM_05192"/>
<dbReference type="EMBL" id="JH126402">
    <property type="protein sequence ID" value="EGX91035.1"/>
    <property type="molecule type" value="Genomic_DNA"/>
</dbReference>
<protein>
    <submittedName>
        <fullName evidence="3">Extracellular protein, putative</fullName>
    </submittedName>
</protein>
<proteinExistence type="predicted"/>
<keyword evidence="4" id="KW-1185">Reference proteome</keyword>
<dbReference type="HOGENOM" id="CLU_032571_1_1_1"/>
<feature type="region of interest" description="Disordered" evidence="1">
    <location>
        <begin position="450"/>
        <end position="495"/>
    </location>
</feature>
<evidence type="ECO:0000256" key="1">
    <source>
        <dbReference type="SAM" id="MobiDB-lite"/>
    </source>
</evidence>
<dbReference type="AlphaFoldDB" id="G3JI82"/>
<dbReference type="SUPFAM" id="SSF110296">
    <property type="entry name" value="Oligoxyloglucan reducing end-specific cellobiohydrolase"/>
    <property type="match status" value="1"/>
</dbReference>
<reference evidence="3 4" key="1">
    <citation type="journal article" date="2011" name="Genome Biol.">
        <title>Genome sequence of the insect pathogenic fungus Cordyceps militaris, a valued traditional Chinese medicine.</title>
        <authorList>
            <person name="Zheng P."/>
            <person name="Xia Y."/>
            <person name="Xiao G."/>
            <person name="Xiong C."/>
            <person name="Hu X."/>
            <person name="Zhang S."/>
            <person name="Zheng H."/>
            <person name="Huang Y."/>
            <person name="Zhou Y."/>
            <person name="Wang S."/>
            <person name="Zhao G.P."/>
            <person name="Liu X."/>
            <person name="St Leger R.J."/>
            <person name="Wang C."/>
        </authorList>
    </citation>
    <scope>NUCLEOTIDE SEQUENCE [LARGE SCALE GENOMIC DNA]</scope>
    <source>
        <strain evidence="3 4">CM01</strain>
    </source>
</reference>
<feature type="region of interest" description="Disordered" evidence="1">
    <location>
        <begin position="19"/>
        <end position="48"/>
    </location>
</feature>
<feature type="compositionally biased region" description="Low complexity" evidence="1">
    <location>
        <begin position="371"/>
        <end position="405"/>
    </location>
</feature>
<accession>G3JI82</accession>
<gene>
    <name evidence="3" type="ORF">CCM_05192</name>
</gene>
<evidence type="ECO:0000313" key="4">
    <source>
        <dbReference type="Proteomes" id="UP000001610"/>
    </source>
</evidence>
<dbReference type="eggNOG" id="ENOG502S5ST">
    <property type="taxonomic scope" value="Eukaryota"/>
</dbReference>
<feature type="region of interest" description="Disordered" evidence="1">
    <location>
        <begin position="330"/>
        <end position="425"/>
    </location>
</feature>
<dbReference type="GeneID" id="18167211"/>
<keyword evidence="2" id="KW-0812">Transmembrane</keyword>
<organism evidence="3 4">
    <name type="scientific">Cordyceps militaris (strain CM01)</name>
    <name type="common">Caterpillar fungus</name>
    <dbReference type="NCBI Taxonomy" id="983644"/>
    <lineage>
        <taxon>Eukaryota</taxon>
        <taxon>Fungi</taxon>
        <taxon>Dikarya</taxon>
        <taxon>Ascomycota</taxon>
        <taxon>Pezizomycotina</taxon>
        <taxon>Sordariomycetes</taxon>
        <taxon>Hypocreomycetidae</taxon>
        <taxon>Hypocreales</taxon>
        <taxon>Cordycipitaceae</taxon>
        <taxon>Cordyceps</taxon>
    </lineage>
</organism>
<dbReference type="RefSeq" id="XP_006670400.1">
    <property type="nucleotide sequence ID" value="XM_006670337.1"/>
</dbReference>
<dbReference type="STRING" id="983644.G3JI82"/>
<evidence type="ECO:0000256" key="2">
    <source>
        <dbReference type="SAM" id="Phobius"/>
    </source>
</evidence>
<dbReference type="OMA" id="HMFISSP"/>
<keyword evidence="2" id="KW-1133">Transmembrane helix</keyword>
<dbReference type="VEuPathDB" id="FungiDB:CCM_05192"/>
<dbReference type="InParanoid" id="G3JI82"/>